<dbReference type="EMBL" id="CP001275">
    <property type="protein sequence ID" value="ACM05589.1"/>
    <property type="molecule type" value="Genomic_DNA"/>
</dbReference>
<keyword evidence="1" id="KW-0472">Membrane</keyword>
<keyword evidence="1" id="KW-0812">Transmembrane</keyword>
<dbReference type="GO" id="GO:0022857">
    <property type="term" value="F:transmembrane transporter activity"/>
    <property type="evidence" value="ECO:0007669"/>
    <property type="project" value="InterPro"/>
</dbReference>
<proteinExistence type="predicted"/>
<keyword evidence="1" id="KW-1133">Transmembrane helix</keyword>
<dbReference type="KEGG" id="tro:trd_1365"/>
<evidence type="ECO:0000313" key="3">
    <source>
        <dbReference type="Proteomes" id="UP000000447"/>
    </source>
</evidence>
<evidence type="ECO:0000313" key="2">
    <source>
        <dbReference type="EMBL" id="ACM05589.1"/>
    </source>
</evidence>
<feature type="transmembrane region" description="Helical" evidence="1">
    <location>
        <begin position="228"/>
        <end position="246"/>
    </location>
</feature>
<dbReference type="InterPro" id="IPR017196">
    <property type="entry name" value="ECF_substrate-spec_UCP037395"/>
</dbReference>
<keyword evidence="3" id="KW-1185">Reference proteome</keyword>
<dbReference type="InterPro" id="IPR024529">
    <property type="entry name" value="ECF_trnsprt_substrate-spec"/>
</dbReference>
<organism evidence="2 3">
    <name type="scientific">Thermomicrobium roseum (strain ATCC 27502 / DSM 5159 / P-2)</name>
    <dbReference type="NCBI Taxonomy" id="309801"/>
    <lineage>
        <taxon>Bacteria</taxon>
        <taxon>Pseudomonadati</taxon>
        <taxon>Thermomicrobiota</taxon>
        <taxon>Thermomicrobia</taxon>
        <taxon>Thermomicrobiales</taxon>
        <taxon>Thermomicrobiaceae</taxon>
        <taxon>Thermomicrobium</taxon>
    </lineage>
</organism>
<feature type="transmembrane region" description="Helical" evidence="1">
    <location>
        <begin position="164"/>
        <end position="184"/>
    </location>
</feature>
<dbReference type="STRING" id="309801.trd_1365"/>
<dbReference type="Proteomes" id="UP000000447">
    <property type="component" value="Chromosome"/>
</dbReference>
<dbReference type="Pfam" id="PF12822">
    <property type="entry name" value="ECF_trnsprt"/>
    <property type="match status" value="1"/>
</dbReference>
<feature type="transmembrane region" description="Helical" evidence="1">
    <location>
        <begin position="39"/>
        <end position="59"/>
    </location>
</feature>
<dbReference type="HOGENOM" id="CLU_052659_0_0_0"/>
<gene>
    <name evidence="2" type="ordered locus">trd_1365</name>
</gene>
<feature type="transmembrane region" description="Helical" evidence="1">
    <location>
        <begin position="71"/>
        <end position="88"/>
    </location>
</feature>
<sequence>MTSTVSLLFASIGGLLAFFYPFLLAAAGYDPGPTRGIEVPLLFAALAFVSLIVLVTGFADDEGILADPARTIAVLAVLVAVDSLLRFVPSLIGASPIFLLIVLSGYVFGARFGFLMGTLTLLVSAALTGGIGPWLPFQMLAAGWMGLTASWLPRWRGWPRRLALVAFGVLWGFAFGALMNLWFWPFAAPGVAESGGIYWTPGMTLSETIAAYTRFYFATSLLFDGTRALGNAALLLLLGEPLVMVLERWKVRSTWHPWYELPTG</sequence>
<accession>B9L2G2</accession>
<feature type="transmembrane region" description="Helical" evidence="1">
    <location>
        <begin position="6"/>
        <end position="27"/>
    </location>
</feature>
<dbReference type="Gene3D" id="1.10.1760.20">
    <property type="match status" value="1"/>
</dbReference>
<protein>
    <submittedName>
        <fullName evidence="2">Putative integral membrane protein</fullName>
    </submittedName>
</protein>
<reference evidence="2 3" key="1">
    <citation type="journal article" date="2009" name="PLoS ONE">
        <title>Complete genome sequence of the aerobic CO-oxidizing thermophile Thermomicrobium roseum.</title>
        <authorList>
            <person name="Wu D."/>
            <person name="Raymond J."/>
            <person name="Wu M."/>
            <person name="Chatterji S."/>
            <person name="Ren Q."/>
            <person name="Graham J.E."/>
            <person name="Bryant D.A."/>
            <person name="Robb F."/>
            <person name="Colman A."/>
            <person name="Tallon L.J."/>
            <person name="Badger J.H."/>
            <person name="Madupu R."/>
            <person name="Ward N.L."/>
            <person name="Eisen J.A."/>
        </authorList>
    </citation>
    <scope>NUCLEOTIDE SEQUENCE [LARGE SCALE GENOMIC DNA]</scope>
    <source>
        <strain evidence="3">ATCC 27502 / DSM 5159 / P-2</strain>
    </source>
</reference>
<dbReference type="RefSeq" id="WP_015922313.1">
    <property type="nucleotide sequence ID" value="NC_011959.1"/>
</dbReference>
<evidence type="ECO:0000256" key="1">
    <source>
        <dbReference type="SAM" id="Phobius"/>
    </source>
</evidence>
<feature type="transmembrane region" description="Helical" evidence="1">
    <location>
        <begin position="97"/>
        <end position="122"/>
    </location>
</feature>
<name>B9L2G2_THERP</name>
<dbReference type="AlphaFoldDB" id="B9L2G2"/>
<dbReference type="eggNOG" id="COG1122">
    <property type="taxonomic scope" value="Bacteria"/>
</dbReference>
<dbReference type="PIRSF" id="PIRSF037395">
    <property type="entry name" value="UCP037395_ABCper"/>
    <property type="match status" value="1"/>
</dbReference>